<organism evidence="2 3">
    <name type="scientific">Rheinheimera salexigens</name>
    <dbReference type="NCBI Taxonomy" id="1628148"/>
    <lineage>
        <taxon>Bacteria</taxon>
        <taxon>Pseudomonadati</taxon>
        <taxon>Pseudomonadota</taxon>
        <taxon>Gammaproteobacteria</taxon>
        <taxon>Chromatiales</taxon>
        <taxon>Chromatiaceae</taxon>
        <taxon>Rheinheimera</taxon>
    </lineage>
</organism>
<dbReference type="Gene3D" id="2.60.120.10">
    <property type="entry name" value="Jelly Rolls"/>
    <property type="match status" value="1"/>
</dbReference>
<dbReference type="InterPro" id="IPR014710">
    <property type="entry name" value="RmlC-like_jellyroll"/>
</dbReference>
<dbReference type="InterPro" id="IPR041916">
    <property type="entry name" value="Anti_sigma_zinc_sf"/>
</dbReference>
<dbReference type="Pfam" id="PF12973">
    <property type="entry name" value="Cupin_7"/>
    <property type="match status" value="1"/>
</dbReference>
<dbReference type="InterPro" id="IPR011051">
    <property type="entry name" value="RmlC_Cupin_sf"/>
</dbReference>
<dbReference type="OrthoDB" id="2988517at2"/>
<protein>
    <submittedName>
        <fullName evidence="2">Anti-sigma factor</fullName>
    </submittedName>
</protein>
<gene>
    <name evidence="2" type="ORF">BI198_10375</name>
</gene>
<feature type="domain" description="ChrR-like cupin" evidence="1">
    <location>
        <begin position="134"/>
        <end position="205"/>
    </location>
</feature>
<comment type="caution">
    <text evidence="2">The sequence shown here is derived from an EMBL/GenBank/DDBJ whole genome shotgun (WGS) entry which is preliminary data.</text>
</comment>
<accession>A0A1E7Q6W4</accession>
<dbReference type="NCBIfam" id="TIGR02451">
    <property type="entry name" value="anti_sig_ChrR"/>
    <property type="match status" value="1"/>
</dbReference>
<evidence type="ECO:0000313" key="2">
    <source>
        <dbReference type="EMBL" id="OEY69925.1"/>
    </source>
</evidence>
<dbReference type="RefSeq" id="WP_070049494.1">
    <property type="nucleotide sequence ID" value="NZ_CBCSDO010000007.1"/>
</dbReference>
<proteinExistence type="predicted"/>
<dbReference type="InterPro" id="IPR025979">
    <property type="entry name" value="ChrR-like_cupin_dom"/>
</dbReference>
<dbReference type="AlphaFoldDB" id="A0A1E7Q6W4"/>
<evidence type="ECO:0000259" key="1">
    <source>
        <dbReference type="Pfam" id="PF12973"/>
    </source>
</evidence>
<dbReference type="STRING" id="1628148.BI198_10375"/>
<evidence type="ECO:0000313" key="3">
    <source>
        <dbReference type="Proteomes" id="UP000242258"/>
    </source>
</evidence>
<dbReference type="EMBL" id="MKEK01000001">
    <property type="protein sequence ID" value="OEY69925.1"/>
    <property type="molecule type" value="Genomic_DNA"/>
</dbReference>
<sequence length="229" mass="24951">MAHIIKHHPSTELLQQFTTGTLVADIALAIAAHVDMCPQCQQLSLDMANDIGTDIEQTVIDAPTGNEQNNWSAMLEAIMQQPVVTLNTAEPKPIAAVTVKVNQREFILPRALQRLATNHNKWLQLGGIASAKVPAGPGHHVSLLHIDKNTAVPQHTHLGLEITLILAGKIVDEDGEYGVGDLLVNSPDVTHTPRTLADEDCLCLSVLSAPLQFKKGLTRLLNPFQQFFY</sequence>
<dbReference type="InterPro" id="IPR012807">
    <property type="entry name" value="Anti-sigma_ChrR"/>
</dbReference>
<dbReference type="SUPFAM" id="SSF51182">
    <property type="entry name" value="RmlC-like cupins"/>
    <property type="match status" value="1"/>
</dbReference>
<name>A0A1E7Q6W4_9GAMM</name>
<dbReference type="Gene3D" id="1.10.10.1320">
    <property type="entry name" value="Anti-sigma factor, zinc-finger domain"/>
    <property type="match status" value="1"/>
</dbReference>
<dbReference type="CDD" id="cd20301">
    <property type="entry name" value="cupin_ChrR"/>
    <property type="match status" value="1"/>
</dbReference>
<dbReference type="Proteomes" id="UP000242258">
    <property type="component" value="Unassembled WGS sequence"/>
</dbReference>
<keyword evidence="3" id="KW-1185">Reference proteome</keyword>
<reference evidence="3" key="1">
    <citation type="submission" date="2016-09" db="EMBL/GenBank/DDBJ databases">
        <authorList>
            <person name="Wan X."/>
            <person name="Hou S."/>
        </authorList>
    </citation>
    <scope>NUCLEOTIDE SEQUENCE [LARGE SCALE GENOMIC DNA]</scope>
    <source>
        <strain evidence="3">KH87</strain>
    </source>
</reference>